<dbReference type="OrthoDB" id="69177at2759"/>
<name>A0A835S9S6_VANPL</name>
<evidence type="ECO:0000256" key="3">
    <source>
        <dbReference type="ARBA" id="ARBA00022723"/>
    </source>
</evidence>
<dbReference type="GO" id="GO:0005789">
    <property type="term" value="C:endoplasmic reticulum membrane"/>
    <property type="evidence" value="ECO:0007669"/>
    <property type="project" value="UniProtKB-SubCell"/>
</dbReference>
<evidence type="ECO:0000256" key="1">
    <source>
        <dbReference type="ARBA" id="ARBA00001961"/>
    </source>
</evidence>
<dbReference type="PROSITE" id="PS51471">
    <property type="entry name" value="FE2OG_OXY"/>
    <property type="match status" value="1"/>
</dbReference>
<organism evidence="10 11">
    <name type="scientific">Vanilla planifolia</name>
    <name type="common">Vanilla</name>
    <dbReference type="NCBI Taxonomy" id="51239"/>
    <lineage>
        <taxon>Eukaryota</taxon>
        <taxon>Viridiplantae</taxon>
        <taxon>Streptophyta</taxon>
        <taxon>Embryophyta</taxon>
        <taxon>Tracheophyta</taxon>
        <taxon>Spermatophyta</taxon>
        <taxon>Magnoliopsida</taxon>
        <taxon>Liliopsida</taxon>
        <taxon>Asparagales</taxon>
        <taxon>Orchidaceae</taxon>
        <taxon>Vanilloideae</taxon>
        <taxon>Vanilleae</taxon>
        <taxon>Vanilla</taxon>
    </lineage>
</organism>
<dbReference type="InterPro" id="IPR045054">
    <property type="entry name" value="P4HA-like"/>
</dbReference>
<protein>
    <recommendedName>
        <fullName evidence="9">Fe2OG dioxygenase domain-containing protein</fullName>
    </recommendedName>
</protein>
<evidence type="ECO:0000256" key="6">
    <source>
        <dbReference type="ARBA" id="ARBA00023002"/>
    </source>
</evidence>
<evidence type="ECO:0000313" key="10">
    <source>
        <dbReference type="EMBL" id="KAG0503055.1"/>
    </source>
</evidence>
<keyword evidence="7" id="KW-0408">Iron</keyword>
<dbReference type="GO" id="GO:0004656">
    <property type="term" value="F:procollagen-proline 4-dioxygenase activity"/>
    <property type="evidence" value="ECO:0007669"/>
    <property type="project" value="UniProtKB-EC"/>
</dbReference>
<keyword evidence="3" id="KW-0479">Metal-binding</keyword>
<dbReference type="SMART" id="SM00702">
    <property type="entry name" value="P4Hc"/>
    <property type="match status" value="1"/>
</dbReference>
<dbReference type="AlphaFoldDB" id="A0A835S9S6"/>
<sequence>MAGREDELGRKKKKSGKETTVNWLNIKPKKDLQINRLKSNHLFTIPNFLTACEAKAFIEAAEAIGFAHQGSLGPANGEAYRDNDRIAVIDPLLAEGLWESGLKKIFADIRINGMAAVGLNSNIRFYRYNVGQHFGQHIDESVLLEPGLRTYYTLLVYLSGNLCPRGKNNSGSNTGPSVQPLVGGETVFYERKQRVVAEVAPTVGMALLHLHGAKCMLHEARAVTKGVKYVLRSDVAFA</sequence>
<dbReference type="Gene3D" id="2.60.120.620">
    <property type="entry name" value="q2cbj1_9rhob like domain"/>
    <property type="match status" value="1"/>
</dbReference>
<feature type="domain" description="Fe2OG dioxygenase" evidence="9">
    <location>
        <begin position="118"/>
        <end position="238"/>
    </location>
</feature>
<gene>
    <name evidence="10" type="ORF">HPP92_003127</name>
</gene>
<comment type="catalytic activity">
    <reaction evidence="8">
        <text>L-prolyl-[collagen] + 2-oxoglutarate + O2 = trans-4-hydroxy-L-prolyl-[collagen] + succinate + CO2</text>
        <dbReference type="Rhea" id="RHEA:18945"/>
        <dbReference type="Rhea" id="RHEA-COMP:11676"/>
        <dbReference type="Rhea" id="RHEA-COMP:11680"/>
        <dbReference type="ChEBI" id="CHEBI:15379"/>
        <dbReference type="ChEBI" id="CHEBI:16526"/>
        <dbReference type="ChEBI" id="CHEBI:16810"/>
        <dbReference type="ChEBI" id="CHEBI:30031"/>
        <dbReference type="ChEBI" id="CHEBI:50342"/>
        <dbReference type="ChEBI" id="CHEBI:61965"/>
        <dbReference type="EC" id="1.14.11.2"/>
    </reaction>
</comment>
<evidence type="ECO:0000256" key="7">
    <source>
        <dbReference type="ARBA" id="ARBA00023004"/>
    </source>
</evidence>
<comment type="subcellular location">
    <subcellularLocation>
        <location evidence="2">Endoplasmic reticulum membrane</location>
        <topology evidence="2">Single-pass type II membrane protein</topology>
    </subcellularLocation>
</comment>
<comment type="caution">
    <text evidence="10">The sequence shown here is derived from an EMBL/GenBank/DDBJ whole genome shotgun (WGS) entry which is preliminary data.</text>
</comment>
<dbReference type="PANTHER" id="PTHR10869">
    <property type="entry name" value="PROLYL 4-HYDROXYLASE ALPHA SUBUNIT"/>
    <property type="match status" value="1"/>
</dbReference>
<dbReference type="GO" id="GO:0031418">
    <property type="term" value="F:L-ascorbic acid binding"/>
    <property type="evidence" value="ECO:0007669"/>
    <property type="project" value="InterPro"/>
</dbReference>
<evidence type="ECO:0000256" key="5">
    <source>
        <dbReference type="ARBA" id="ARBA00022968"/>
    </source>
</evidence>
<reference evidence="10 11" key="1">
    <citation type="journal article" date="2020" name="Nat. Food">
        <title>A phased Vanilla planifolia genome enables genetic improvement of flavour and production.</title>
        <authorList>
            <person name="Hasing T."/>
            <person name="Tang H."/>
            <person name="Brym M."/>
            <person name="Khazi F."/>
            <person name="Huang T."/>
            <person name="Chambers A.H."/>
        </authorList>
    </citation>
    <scope>NUCLEOTIDE SEQUENCE [LARGE SCALE GENOMIC DNA]</scope>
    <source>
        <tissue evidence="10">Leaf</tissue>
    </source>
</reference>
<dbReference type="Proteomes" id="UP000639772">
    <property type="component" value="Chromosome 1"/>
</dbReference>
<evidence type="ECO:0000313" key="11">
    <source>
        <dbReference type="Proteomes" id="UP000639772"/>
    </source>
</evidence>
<evidence type="ECO:0000256" key="4">
    <source>
        <dbReference type="ARBA" id="ARBA00022964"/>
    </source>
</evidence>
<accession>A0A835S9S6</accession>
<keyword evidence="5" id="KW-0812">Transmembrane</keyword>
<dbReference type="InterPro" id="IPR005123">
    <property type="entry name" value="Oxoglu/Fe-dep_dioxygenase_dom"/>
</dbReference>
<dbReference type="InterPro" id="IPR006620">
    <property type="entry name" value="Pro_4_hyd_alph"/>
</dbReference>
<dbReference type="EMBL" id="JADCNM010000001">
    <property type="protein sequence ID" value="KAG0503055.1"/>
    <property type="molecule type" value="Genomic_DNA"/>
</dbReference>
<evidence type="ECO:0000259" key="9">
    <source>
        <dbReference type="PROSITE" id="PS51471"/>
    </source>
</evidence>
<evidence type="ECO:0000256" key="2">
    <source>
        <dbReference type="ARBA" id="ARBA00004648"/>
    </source>
</evidence>
<dbReference type="GO" id="GO:0005506">
    <property type="term" value="F:iron ion binding"/>
    <property type="evidence" value="ECO:0007669"/>
    <property type="project" value="InterPro"/>
</dbReference>
<keyword evidence="5" id="KW-0735">Signal-anchor</keyword>
<keyword evidence="6" id="KW-0560">Oxidoreductase</keyword>
<evidence type="ECO:0000256" key="8">
    <source>
        <dbReference type="ARBA" id="ARBA00049169"/>
    </source>
</evidence>
<keyword evidence="4" id="KW-0223">Dioxygenase</keyword>
<proteinExistence type="predicted"/>
<dbReference type="PANTHER" id="PTHR10869:SF236">
    <property type="entry name" value="PROLYL 4-HYDROXYLASE ALPHA SUBUNIT DOMAIN-CONTAINING PROTEIN"/>
    <property type="match status" value="1"/>
</dbReference>
<comment type="cofactor">
    <cofactor evidence="1">
        <name>L-ascorbate</name>
        <dbReference type="ChEBI" id="CHEBI:38290"/>
    </cofactor>
</comment>